<keyword evidence="1" id="KW-0378">Hydrolase</keyword>
<feature type="domain" description="AB hydrolase-1" evidence="2">
    <location>
        <begin position="29"/>
        <end position="278"/>
    </location>
</feature>
<dbReference type="EMBL" id="CAEZUL010000106">
    <property type="protein sequence ID" value="CAB4603582.1"/>
    <property type="molecule type" value="Genomic_DNA"/>
</dbReference>
<reference evidence="3" key="1">
    <citation type="submission" date="2020-05" db="EMBL/GenBank/DDBJ databases">
        <authorList>
            <person name="Chiriac C."/>
            <person name="Salcher M."/>
            <person name="Ghai R."/>
            <person name="Kavagutti S V."/>
        </authorList>
    </citation>
    <scope>NUCLEOTIDE SEQUENCE</scope>
</reference>
<evidence type="ECO:0000313" key="3">
    <source>
        <dbReference type="EMBL" id="CAB4603582.1"/>
    </source>
</evidence>
<gene>
    <name evidence="3" type="ORF">UFOPK1808_00941</name>
</gene>
<dbReference type="Gene3D" id="3.40.50.1820">
    <property type="entry name" value="alpha/beta hydrolase"/>
    <property type="match status" value="1"/>
</dbReference>
<accession>A0A6J6GQF3</accession>
<organism evidence="3">
    <name type="scientific">freshwater metagenome</name>
    <dbReference type="NCBI Taxonomy" id="449393"/>
    <lineage>
        <taxon>unclassified sequences</taxon>
        <taxon>metagenomes</taxon>
        <taxon>ecological metagenomes</taxon>
    </lineage>
</organism>
<evidence type="ECO:0000256" key="1">
    <source>
        <dbReference type="ARBA" id="ARBA00022801"/>
    </source>
</evidence>
<protein>
    <submittedName>
        <fullName evidence="3">Unannotated protein</fullName>
    </submittedName>
</protein>
<dbReference type="InterPro" id="IPR029058">
    <property type="entry name" value="AB_hydrolase_fold"/>
</dbReference>
<dbReference type="AlphaFoldDB" id="A0A6J6GQF3"/>
<dbReference type="PANTHER" id="PTHR43329">
    <property type="entry name" value="EPOXIDE HYDROLASE"/>
    <property type="match status" value="1"/>
</dbReference>
<evidence type="ECO:0000259" key="2">
    <source>
        <dbReference type="Pfam" id="PF00561"/>
    </source>
</evidence>
<name>A0A6J6GQF3_9ZZZZ</name>
<dbReference type="Pfam" id="PF00561">
    <property type="entry name" value="Abhydrolase_1"/>
    <property type="match status" value="1"/>
</dbReference>
<sequence length="292" mass="31281">MAHDISTHTVTANGIDFTYLECGTGPIALCLHGFPDSAHSWRHLMPALADAGFRAIAPFTRGYAPTSVAPDGMYQTGALSADANALHEALGGDGDAVIIGHDWGAPSAYGAAASEPHRWKRVVGMAVPPGSAMGAAFLNNLEQSKRSWYMFYFQHPLSDMVVPANDLAFIDMLWRDWSPGYAGEHDSENCKACLRDPAHMSAALGYYRATLGVGPRSEKYDAIQVAGGGELPQPTLYIHGRNDGCIGTEVAESAASMCPWATFAIVEGAGHFMQLEKPAEINKLIIDWVTAK</sequence>
<dbReference type="InterPro" id="IPR000639">
    <property type="entry name" value="Epox_hydrolase-like"/>
</dbReference>
<dbReference type="SUPFAM" id="SSF53474">
    <property type="entry name" value="alpha/beta-Hydrolases"/>
    <property type="match status" value="1"/>
</dbReference>
<dbReference type="PRINTS" id="PR00412">
    <property type="entry name" value="EPOXHYDRLASE"/>
</dbReference>
<dbReference type="InterPro" id="IPR000073">
    <property type="entry name" value="AB_hydrolase_1"/>
</dbReference>
<dbReference type="GO" id="GO:0016787">
    <property type="term" value="F:hydrolase activity"/>
    <property type="evidence" value="ECO:0007669"/>
    <property type="project" value="UniProtKB-KW"/>
</dbReference>
<proteinExistence type="predicted"/>